<keyword evidence="8" id="KW-0131">Cell cycle</keyword>
<keyword evidence="5 7" id="KW-0472">Membrane</keyword>
<accession>A0A1I0B316</accession>
<evidence type="ECO:0000256" key="4">
    <source>
        <dbReference type="ARBA" id="ARBA00022989"/>
    </source>
</evidence>
<dbReference type="GO" id="GO:0015648">
    <property type="term" value="F:lipid-linked peptidoglycan transporter activity"/>
    <property type="evidence" value="ECO:0007669"/>
    <property type="project" value="TreeGrafter"/>
</dbReference>
<feature type="transmembrane region" description="Helical" evidence="7">
    <location>
        <begin position="95"/>
        <end position="116"/>
    </location>
</feature>
<protein>
    <submittedName>
        <fullName evidence="8">Cell division protein FtsW, lipid II flippase</fullName>
    </submittedName>
</protein>
<dbReference type="GO" id="GO:0032153">
    <property type="term" value="C:cell division site"/>
    <property type="evidence" value="ECO:0007669"/>
    <property type="project" value="TreeGrafter"/>
</dbReference>
<dbReference type="GO" id="GO:0008360">
    <property type="term" value="P:regulation of cell shape"/>
    <property type="evidence" value="ECO:0007669"/>
    <property type="project" value="UniProtKB-KW"/>
</dbReference>
<dbReference type="Proteomes" id="UP000199800">
    <property type="component" value="Unassembled WGS sequence"/>
</dbReference>
<feature type="transmembrane region" description="Helical" evidence="7">
    <location>
        <begin position="254"/>
        <end position="274"/>
    </location>
</feature>
<evidence type="ECO:0000256" key="1">
    <source>
        <dbReference type="ARBA" id="ARBA00004141"/>
    </source>
</evidence>
<keyword evidence="8" id="KW-0132">Cell division</keyword>
<name>A0A1I0B316_9FIRM</name>
<evidence type="ECO:0000256" key="3">
    <source>
        <dbReference type="ARBA" id="ARBA00022960"/>
    </source>
</evidence>
<feature type="transmembrane region" description="Helical" evidence="7">
    <location>
        <begin position="152"/>
        <end position="172"/>
    </location>
</feature>
<feature type="transmembrane region" description="Helical" evidence="7">
    <location>
        <begin position="342"/>
        <end position="363"/>
    </location>
</feature>
<feature type="transmembrane region" description="Helical" evidence="7">
    <location>
        <begin position="408"/>
        <end position="430"/>
    </location>
</feature>
<keyword evidence="4 7" id="KW-1133">Transmembrane helix</keyword>
<evidence type="ECO:0000313" key="8">
    <source>
        <dbReference type="EMBL" id="SET01144.1"/>
    </source>
</evidence>
<feature type="transmembrane region" description="Helical" evidence="7">
    <location>
        <begin position="122"/>
        <end position="140"/>
    </location>
</feature>
<feature type="transmembrane region" description="Helical" evidence="7">
    <location>
        <begin position="208"/>
        <end position="226"/>
    </location>
</feature>
<feature type="transmembrane region" description="Helical" evidence="7">
    <location>
        <begin position="68"/>
        <end position="88"/>
    </location>
</feature>
<feature type="transmembrane region" description="Helical" evidence="7">
    <location>
        <begin position="375"/>
        <end position="396"/>
    </location>
</feature>
<evidence type="ECO:0000256" key="6">
    <source>
        <dbReference type="SAM" id="MobiDB-lite"/>
    </source>
</evidence>
<dbReference type="Pfam" id="PF01098">
    <property type="entry name" value="FTSW_RODA_SPOVE"/>
    <property type="match status" value="1"/>
</dbReference>
<dbReference type="EMBL" id="FOHN01000006">
    <property type="protein sequence ID" value="SET01144.1"/>
    <property type="molecule type" value="Genomic_DNA"/>
</dbReference>
<keyword evidence="3" id="KW-0133">Cell shape</keyword>
<evidence type="ECO:0000313" key="9">
    <source>
        <dbReference type="Proteomes" id="UP000199800"/>
    </source>
</evidence>
<organism evidence="8 9">
    <name type="scientific">[Clostridium] polysaccharolyticum</name>
    <dbReference type="NCBI Taxonomy" id="29364"/>
    <lineage>
        <taxon>Bacteria</taxon>
        <taxon>Bacillati</taxon>
        <taxon>Bacillota</taxon>
        <taxon>Clostridia</taxon>
        <taxon>Lachnospirales</taxon>
        <taxon>Lachnospiraceae</taxon>
    </lineage>
</organism>
<dbReference type="GO" id="GO:0051301">
    <property type="term" value="P:cell division"/>
    <property type="evidence" value="ECO:0007669"/>
    <property type="project" value="UniProtKB-KW"/>
</dbReference>
<feature type="region of interest" description="Disordered" evidence="6">
    <location>
        <begin position="439"/>
        <end position="461"/>
    </location>
</feature>
<feature type="transmembrane region" description="Helical" evidence="7">
    <location>
        <begin position="232"/>
        <end position="249"/>
    </location>
</feature>
<dbReference type="RefSeq" id="WP_242939682.1">
    <property type="nucleotide sequence ID" value="NZ_FOHN01000006.1"/>
</dbReference>
<comment type="subcellular location">
    <subcellularLocation>
        <location evidence="1">Membrane</location>
        <topology evidence="1">Multi-pass membrane protein</topology>
    </subcellularLocation>
</comment>
<proteinExistence type="predicted"/>
<dbReference type="GO" id="GO:0005886">
    <property type="term" value="C:plasma membrane"/>
    <property type="evidence" value="ECO:0007669"/>
    <property type="project" value="TreeGrafter"/>
</dbReference>
<dbReference type="STRING" id="29364.SAMN04487772_106145"/>
<evidence type="ECO:0000256" key="7">
    <source>
        <dbReference type="SAM" id="Phobius"/>
    </source>
</evidence>
<dbReference type="AlphaFoldDB" id="A0A1I0B316"/>
<gene>
    <name evidence="8" type="ORF">SAMN04487772_106145</name>
</gene>
<evidence type="ECO:0000256" key="5">
    <source>
        <dbReference type="ARBA" id="ARBA00023136"/>
    </source>
</evidence>
<feature type="transmembrane region" description="Helical" evidence="7">
    <location>
        <begin position="6"/>
        <end position="25"/>
    </location>
</feature>
<feature type="transmembrane region" description="Helical" evidence="7">
    <location>
        <begin position="178"/>
        <end position="201"/>
    </location>
</feature>
<keyword evidence="9" id="KW-1185">Reference proteome</keyword>
<feature type="transmembrane region" description="Helical" evidence="7">
    <location>
        <begin position="45"/>
        <end position="62"/>
    </location>
</feature>
<evidence type="ECO:0000256" key="2">
    <source>
        <dbReference type="ARBA" id="ARBA00022692"/>
    </source>
</evidence>
<keyword evidence="2 7" id="KW-0812">Transmembrane</keyword>
<sequence length="461" mass="51355">MKNVMVEISRFVIIFLMTVYVLLGFTALRKKNKKKQKRLYRLQRILIFGNQFICNFMLYLNVGNHKVMLFYLAQAGFLVAYFILYPLLYPKISRAILNHMMMLFSIGFVMLARLSYDSAWRQFGMAFVAMGGSLVVPVVIRKMKILMKLQFIYLLSGVGLLAYVYLYGVVVYGAKNWISVGGVLIQPSEFVKILFVFFAAASLSKVKSFLGVVMVSGAAAVHVMILVLEKDLGASLILFITYVIMLYIATGKSFYLFGGLGAGSVASVFAYQLFPHVKVRVSAWLNPWGTIENSGYQVAQSLFAIGTGGWFGMGIGKGLPTSIPVGKSDFIFAAISEEFGGIFALWLMLLYITCFVLFITIALRCKEIFYKLAALGLSIMFIVQVLLCIGGVTKFIPSTGVTLPLVSYGGSSVFATVIVFSILQGIYIMNQSEEGKIERRKRKNKGIRQKENIPAVRDVEE</sequence>
<reference evidence="8" key="1">
    <citation type="submission" date="2016-10" db="EMBL/GenBank/DDBJ databases">
        <authorList>
            <person name="de Groot N.N."/>
        </authorList>
    </citation>
    <scope>NUCLEOTIDE SEQUENCE [LARGE SCALE GENOMIC DNA]</scope>
    <source>
        <strain evidence="8">DSM 1801</strain>
    </source>
</reference>
<dbReference type="PANTHER" id="PTHR30474">
    <property type="entry name" value="CELL CYCLE PROTEIN"/>
    <property type="match status" value="1"/>
</dbReference>
<dbReference type="PANTHER" id="PTHR30474:SF3">
    <property type="entry name" value="PEPTIDOGLYCAN GLYCOSYLTRANSFERASE RODA"/>
    <property type="match status" value="1"/>
</dbReference>
<dbReference type="InterPro" id="IPR001182">
    <property type="entry name" value="FtsW/RodA"/>
</dbReference>